<dbReference type="PRINTS" id="PR00080">
    <property type="entry name" value="SDRFAMILY"/>
</dbReference>
<keyword evidence="2" id="KW-0521">NADP</keyword>
<evidence type="ECO:0000256" key="1">
    <source>
        <dbReference type="ARBA" id="ARBA00006484"/>
    </source>
</evidence>
<keyword evidence="6" id="KW-1185">Reference proteome</keyword>
<dbReference type="InterPro" id="IPR020904">
    <property type="entry name" value="Sc_DH/Rdtase_CS"/>
</dbReference>
<name>A0A6A6VH74_9PLEO</name>
<dbReference type="Gene3D" id="3.40.50.720">
    <property type="entry name" value="NAD(P)-binding Rossmann-like Domain"/>
    <property type="match status" value="1"/>
</dbReference>
<reference evidence="5" key="1">
    <citation type="journal article" date="2020" name="Stud. Mycol.">
        <title>101 Dothideomycetes genomes: a test case for predicting lifestyles and emergence of pathogens.</title>
        <authorList>
            <person name="Haridas S."/>
            <person name="Albert R."/>
            <person name="Binder M."/>
            <person name="Bloem J."/>
            <person name="Labutti K."/>
            <person name="Salamov A."/>
            <person name="Andreopoulos B."/>
            <person name="Baker S."/>
            <person name="Barry K."/>
            <person name="Bills G."/>
            <person name="Bluhm B."/>
            <person name="Cannon C."/>
            <person name="Castanera R."/>
            <person name="Culley D."/>
            <person name="Daum C."/>
            <person name="Ezra D."/>
            <person name="Gonzalez J."/>
            <person name="Henrissat B."/>
            <person name="Kuo A."/>
            <person name="Liang C."/>
            <person name="Lipzen A."/>
            <person name="Lutzoni F."/>
            <person name="Magnuson J."/>
            <person name="Mondo S."/>
            <person name="Nolan M."/>
            <person name="Ohm R."/>
            <person name="Pangilinan J."/>
            <person name="Park H.-J."/>
            <person name="Ramirez L."/>
            <person name="Alfaro M."/>
            <person name="Sun H."/>
            <person name="Tritt A."/>
            <person name="Yoshinaga Y."/>
            <person name="Zwiers L.-H."/>
            <person name="Turgeon B."/>
            <person name="Goodwin S."/>
            <person name="Spatafora J."/>
            <person name="Crous P."/>
            <person name="Grigoriev I."/>
        </authorList>
    </citation>
    <scope>NUCLEOTIDE SEQUENCE</scope>
    <source>
        <strain evidence="5">CBS 119925</strain>
    </source>
</reference>
<dbReference type="AlphaFoldDB" id="A0A6A6VH74"/>
<dbReference type="PRINTS" id="PR00081">
    <property type="entry name" value="GDHRDH"/>
</dbReference>
<dbReference type="InterPro" id="IPR036291">
    <property type="entry name" value="NAD(P)-bd_dom_sf"/>
</dbReference>
<gene>
    <name evidence="5" type="ORF">M011DRAFT_440701</name>
</gene>
<proteinExistence type="inferred from homology"/>
<dbReference type="FunFam" id="3.40.50.720:FF:000084">
    <property type="entry name" value="Short-chain dehydrogenase reductase"/>
    <property type="match status" value="1"/>
</dbReference>
<dbReference type="OrthoDB" id="294295at2759"/>
<dbReference type="PANTHER" id="PTHR42760:SF5">
    <property type="entry name" value="2-DEHYDRO-3-DEOXY-D-GLUCONATE 5-DEHYDROGENASE"/>
    <property type="match status" value="1"/>
</dbReference>
<dbReference type="Proteomes" id="UP000799440">
    <property type="component" value="Unassembled WGS sequence"/>
</dbReference>
<organism evidence="5 6">
    <name type="scientific">Sporormia fimetaria CBS 119925</name>
    <dbReference type="NCBI Taxonomy" id="1340428"/>
    <lineage>
        <taxon>Eukaryota</taxon>
        <taxon>Fungi</taxon>
        <taxon>Dikarya</taxon>
        <taxon>Ascomycota</taxon>
        <taxon>Pezizomycotina</taxon>
        <taxon>Dothideomycetes</taxon>
        <taxon>Pleosporomycetidae</taxon>
        <taxon>Pleosporales</taxon>
        <taxon>Sporormiaceae</taxon>
        <taxon>Sporormia</taxon>
    </lineage>
</organism>
<evidence type="ECO:0000313" key="5">
    <source>
        <dbReference type="EMBL" id="KAF2749159.1"/>
    </source>
</evidence>
<evidence type="ECO:0000256" key="2">
    <source>
        <dbReference type="ARBA" id="ARBA00022857"/>
    </source>
</evidence>
<dbReference type="EMBL" id="MU006567">
    <property type="protein sequence ID" value="KAF2749159.1"/>
    <property type="molecule type" value="Genomic_DNA"/>
</dbReference>
<keyword evidence="3" id="KW-0560">Oxidoreductase</keyword>
<dbReference type="PROSITE" id="PS00061">
    <property type="entry name" value="ADH_SHORT"/>
    <property type="match status" value="1"/>
</dbReference>
<evidence type="ECO:0000256" key="3">
    <source>
        <dbReference type="ARBA" id="ARBA00023002"/>
    </source>
</evidence>
<dbReference type="PANTHER" id="PTHR42760">
    <property type="entry name" value="SHORT-CHAIN DEHYDROGENASES/REDUCTASES FAMILY MEMBER"/>
    <property type="match status" value="1"/>
</dbReference>
<dbReference type="GO" id="GO:0016616">
    <property type="term" value="F:oxidoreductase activity, acting on the CH-OH group of donors, NAD or NADP as acceptor"/>
    <property type="evidence" value="ECO:0007669"/>
    <property type="project" value="TreeGrafter"/>
</dbReference>
<dbReference type="Pfam" id="PF00106">
    <property type="entry name" value="adh_short"/>
    <property type="match status" value="1"/>
</dbReference>
<accession>A0A6A6VH74</accession>
<dbReference type="SUPFAM" id="SSF51735">
    <property type="entry name" value="NAD(P)-binding Rossmann-fold domains"/>
    <property type="match status" value="1"/>
</dbReference>
<comment type="similarity">
    <text evidence="1 4">Belongs to the short-chain dehydrogenases/reductases (SDR) family.</text>
</comment>
<evidence type="ECO:0000313" key="6">
    <source>
        <dbReference type="Proteomes" id="UP000799440"/>
    </source>
</evidence>
<dbReference type="InterPro" id="IPR002347">
    <property type="entry name" value="SDR_fam"/>
</dbReference>
<sequence>MNPSIAQLFSLEGQTAVVTGGTRGIGQAMAIALAEAGADIILIQVRNLLRDLSNTSTQSTIHSLSRKCDILPADLSLPSQLTPLLPSILSLVPRIDILLNAAGIQSRCPASSFPSESWDAVLSTNLTSVFTLCRDIGAHMLAQSPHPITHRRGSIINICSLLSFQGGITVPAYAASKGGVLQLTKALSNEWAGKGVNVNAVAPGYVGTDMNEALMRDEKRSTEILARIPMGRWGEPEDFKGVAVWLSGRGSGYVSGECVVVDGGWMGR</sequence>
<protein>
    <submittedName>
        <fullName evidence="5">NAD(P)-binding protein</fullName>
    </submittedName>
</protein>
<evidence type="ECO:0000256" key="4">
    <source>
        <dbReference type="RuleBase" id="RU000363"/>
    </source>
</evidence>